<dbReference type="OrthoDB" id="5594178at2759"/>
<keyword evidence="3" id="KW-0963">Cytoplasm</keyword>
<feature type="compositionally biased region" description="Basic and acidic residues" evidence="8">
    <location>
        <begin position="718"/>
        <end position="731"/>
    </location>
</feature>
<dbReference type="InParanoid" id="S8DTG1"/>
<evidence type="ECO:0000256" key="5">
    <source>
        <dbReference type="ARBA" id="ARBA00022771"/>
    </source>
</evidence>
<feature type="compositionally biased region" description="Acidic residues" evidence="8">
    <location>
        <begin position="258"/>
        <end position="267"/>
    </location>
</feature>
<dbReference type="HOGENOM" id="CLU_006990_1_0_1"/>
<feature type="compositionally biased region" description="Polar residues" evidence="8">
    <location>
        <begin position="243"/>
        <end position="252"/>
    </location>
</feature>
<dbReference type="GO" id="GO:0008270">
    <property type="term" value="F:zinc ion binding"/>
    <property type="evidence" value="ECO:0007669"/>
    <property type="project" value="UniProtKB-KW"/>
</dbReference>
<feature type="region of interest" description="Disordered" evidence="8">
    <location>
        <begin position="148"/>
        <end position="304"/>
    </location>
</feature>
<feature type="region of interest" description="Disordered" evidence="8">
    <location>
        <begin position="688"/>
        <end position="731"/>
    </location>
</feature>
<dbReference type="eggNOG" id="ENOG502QTM3">
    <property type="taxonomic scope" value="Eukaryota"/>
</dbReference>
<feature type="compositionally biased region" description="Gly residues" evidence="8">
    <location>
        <begin position="433"/>
        <end position="449"/>
    </location>
</feature>
<evidence type="ECO:0000313" key="10">
    <source>
        <dbReference type="EMBL" id="EPS94508.1"/>
    </source>
</evidence>
<feature type="compositionally biased region" description="Basic and acidic residues" evidence="8">
    <location>
        <begin position="268"/>
        <end position="278"/>
    </location>
</feature>
<feature type="region of interest" description="Disordered" evidence="8">
    <location>
        <begin position="422"/>
        <end position="463"/>
    </location>
</feature>
<evidence type="ECO:0000256" key="2">
    <source>
        <dbReference type="ARBA" id="ARBA00010655"/>
    </source>
</evidence>
<name>S8DTG1_FOMSC</name>
<dbReference type="GO" id="GO:0006511">
    <property type="term" value="P:ubiquitin-dependent protein catabolic process"/>
    <property type="evidence" value="ECO:0007669"/>
    <property type="project" value="TreeGrafter"/>
</dbReference>
<protein>
    <recommendedName>
        <fullName evidence="9">MYND-type domain-containing protein</fullName>
    </recommendedName>
</protein>
<reference evidence="10 11" key="1">
    <citation type="journal article" date="2012" name="Science">
        <title>The Paleozoic origin of enzymatic lignin decomposition reconstructed from 31 fungal genomes.</title>
        <authorList>
            <person name="Floudas D."/>
            <person name="Binder M."/>
            <person name="Riley R."/>
            <person name="Barry K."/>
            <person name="Blanchette R.A."/>
            <person name="Henrissat B."/>
            <person name="Martinez A.T."/>
            <person name="Otillar R."/>
            <person name="Spatafora J.W."/>
            <person name="Yadav J.S."/>
            <person name="Aerts A."/>
            <person name="Benoit I."/>
            <person name="Boyd A."/>
            <person name="Carlson A."/>
            <person name="Copeland A."/>
            <person name="Coutinho P.M."/>
            <person name="de Vries R.P."/>
            <person name="Ferreira P."/>
            <person name="Findley K."/>
            <person name="Foster B."/>
            <person name="Gaskell J."/>
            <person name="Glotzer D."/>
            <person name="Gorecki P."/>
            <person name="Heitman J."/>
            <person name="Hesse C."/>
            <person name="Hori C."/>
            <person name="Igarashi K."/>
            <person name="Jurgens J.A."/>
            <person name="Kallen N."/>
            <person name="Kersten P."/>
            <person name="Kohler A."/>
            <person name="Kuees U."/>
            <person name="Kumar T.K.A."/>
            <person name="Kuo A."/>
            <person name="LaButti K."/>
            <person name="Larrondo L.F."/>
            <person name="Lindquist E."/>
            <person name="Ling A."/>
            <person name="Lombard V."/>
            <person name="Lucas S."/>
            <person name="Lundell T."/>
            <person name="Martin R."/>
            <person name="McLaughlin D.J."/>
            <person name="Morgenstern I."/>
            <person name="Morin E."/>
            <person name="Murat C."/>
            <person name="Nagy L.G."/>
            <person name="Nolan M."/>
            <person name="Ohm R.A."/>
            <person name="Patyshakuliyeva A."/>
            <person name="Rokas A."/>
            <person name="Ruiz-Duenas F.J."/>
            <person name="Sabat G."/>
            <person name="Salamov A."/>
            <person name="Samejima M."/>
            <person name="Schmutz J."/>
            <person name="Slot J.C."/>
            <person name="St John F."/>
            <person name="Stenlid J."/>
            <person name="Sun H."/>
            <person name="Sun S."/>
            <person name="Syed K."/>
            <person name="Tsang A."/>
            <person name="Wiebenga A."/>
            <person name="Young D."/>
            <person name="Pisabarro A."/>
            <person name="Eastwood D.C."/>
            <person name="Martin F."/>
            <person name="Cullen D."/>
            <person name="Grigoriev I.V."/>
            <person name="Hibbett D.S."/>
        </authorList>
    </citation>
    <scope>NUCLEOTIDE SEQUENCE</scope>
    <source>
        <strain evidence="11">FP-58527</strain>
    </source>
</reference>
<sequence length="804" mass="85169">MTMDGGLERLVRILHDFCICPPPPENPMLFYGLTPPSAHPAKRVPTLNPKSFDKQAQYRFALAFQCVVNIGVRGSESIRSRVVQAGTLDVVGCILEAWLAGRGFAVGPSVSASGMPRESKEQRLARRQALLEARQRDQADQLARALQQQVIEPSRRLSAPAEDEPMDADASRNDTPADSSSNSTPGGTDTPTGTVIVPGRERSGTVIARPQWDRQPAGAANATHTHTRRLRLSRRDPPPDSAGPSTSTSADNSRPETETEDDGDGDVDMDHESVHGDEASTSGTPPPQRRPSAAGTIRAPTVHTRRAVGIVSDTNPAAGGSLEMDNDVHIVINDQGDGGVGGVGVEDGLVLLETNDDFAMGAPPGAPGAIDGPPARMGPDPPMPGERTPRAPVTTLPHAIPINVPPVPNPNIRVTGGDPATRMARTHASRGTNTGGAGGNAGGGAAGGSHGHHHHTRESEGPYRDEDVLLSLQLLAYLSKYPHVRQAFYKPRSTFHPATAQLPLGDGRYAQAGAAGPSNKAGVGAGGFGPIAPPSSAMAKEVSTFMKAYNSVTGRGKEKEKAVASPSDPVVPAAPPPAATQRTTNVFALVERFTFRHSSADMEGPNPPPSLPTEIQYWAGVIMRNACRKDDSRGGIRQCANMLCGRWESFPREFAKCRRCRKAKYCGKECQSLAWSEGHRFWCSAKDPEEDGENHDESSRTGTTTPAGPPNAEGTTPGRHERRAERERERHTRALAAEALRQERREQVLAAARTGATIVRPGAPPIIDLAARDGVLVVNAGDGAPMDGAGPARVTGNPDDMMLG</sequence>
<dbReference type="AlphaFoldDB" id="S8DTG1"/>
<dbReference type="InterPro" id="IPR051664">
    <property type="entry name" value="MYND-type_zinc_finger"/>
</dbReference>
<evidence type="ECO:0000313" key="11">
    <source>
        <dbReference type="Proteomes" id="UP000015241"/>
    </source>
</evidence>
<organism evidence="10 11">
    <name type="scientific">Fomitopsis schrenkii</name>
    <name type="common">Brown rot fungus</name>
    <dbReference type="NCBI Taxonomy" id="2126942"/>
    <lineage>
        <taxon>Eukaryota</taxon>
        <taxon>Fungi</taxon>
        <taxon>Dikarya</taxon>
        <taxon>Basidiomycota</taxon>
        <taxon>Agaricomycotina</taxon>
        <taxon>Agaricomycetes</taxon>
        <taxon>Polyporales</taxon>
        <taxon>Fomitopsis</taxon>
    </lineage>
</organism>
<feature type="region of interest" description="Disordered" evidence="8">
    <location>
        <begin position="556"/>
        <end position="578"/>
    </location>
</feature>
<comment type="subcellular location">
    <subcellularLocation>
        <location evidence="1">Cytoplasm</location>
    </subcellularLocation>
</comment>
<feature type="compositionally biased region" description="Low complexity" evidence="8">
    <location>
        <begin position="178"/>
        <end position="194"/>
    </location>
</feature>
<evidence type="ECO:0000256" key="6">
    <source>
        <dbReference type="ARBA" id="ARBA00022833"/>
    </source>
</evidence>
<proteinExistence type="inferred from homology"/>
<dbReference type="Pfam" id="PF01753">
    <property type="entry name" value="zf-MYND"/>
    <property type="match status" value="1"/>
</dbReference>
<keyword evidence="4" id="KW-0479">Metal-binding</keyword>
<evidence type="ECO:0000256" key="1">
    <source>
        <dbReference type="ARBA" id="ARBA00004496"/>
    </source>
</evidence>
<dbReference type="GO" id="GO:1990304">
    <property type="term" value="C:MUB1-RAD6-UBR2 ubiquitin ligase complex"/>
    <property type="evidence" value="ECO:0007669"/>
    <property type="project" value="TreeGrafter"/>
</dbReference>
<keyword evidence="5 7" id="KW-0863">Zinc-finger</keyword>
<keyword evidence="6" id="KW-0862">Zinc</keyword>
<dbReference type="Proteomes" id="UP000015241">
    <property type="component" value="Unassembled WGS sequence"/>
</dbReference>
<feature type="compositionally biased region" description="Low complexity" evidence="8">
    <location>
        <begin position="701"/>
        <end position="717"/>
    </location>
</feature>
<dbReference type="Gene3D" id="6.10.140.2220">
    <property type="match status" value="1"/>
</dbReference>
<dbReference type="PANTHER" id="PTHR47442">
    <property type="entry name" value="MYND-TYPE ZINC FINGER PROTEIN MUB1"/>
    <property type="match status" value="1"/>
</dbReference>
<dbReference type="PROSITE" id="PS50865">
    <property type="entry name" value="ZF_MYND_2"/>
    <property type="match status" value="1"/>
</dbReference>
<evidence type="ECO:0000259" key="9">
    <source>
        <dbReference type="PROSITE" id="PS50865"/>
    </source>
</evidence>
<keyword evidence="11" id="KW-1185">Reference proteome</keyword>
<dbReference type="SUPFAM" id="SSF144232">
    <property type="entry name" value="HIT/MYND zinc finger-like"/>
    <property type="match status" value="1"/>
</dbReference>
<dbReference type="GO" id="GO:0007163">
    <property type="term" value="P:establishment or maintenance of cell polarity"/>
    <property type="evidence" value="ECO:0007669"/>
    <property type="project" value="TreeGrafter"/>
</dbReference>
<comment type="similarity">
    <text evidence="2">Belongs to the MUB1/samB family.</text>
</comment>
<dbReference type="InterPro" id="IPR002893">
    <property type="entry name" value="Znf_MYND"/>
</dbReference>
<dbReference type="PANTHER" id="PTHR47442:SF1">
    <property type="entry name" value="MYND-TYPE ZINC FINGER PROTEIN MUB1"/>
    <property type="match status" value="1"/>
</dbReference>
<evidence type="ECO:0000256" key="4">
    <source>
        <dbReference type="ARBA" id="ARBA00022723"/>
    </source>
</evidence>
<dbReference type="EMBL" id="KE504230">
    <property type="protein sequence ID" value="EPS94508.1"/>
    <property type="molecule type" value="Genomic_DNA"/>
</dbReference>
<evidence type="ECO:0000256" key="7">
    <source>
        <dbReference type="PROSITE-ProRule" id="PRU00134"/>
    </source>
</evidence>
<evidence type="ECO:0000256" key="3">
    <source>
        <dbReference type="ARBA" id="ARBA00022490"/>
    </source>
</evidence>
<accession>S8DTG1</accession>
<dbReference type="GO" id="GO:0005737">
    <property type="term" value="C:cytoplasm"/>
    <property type="evidence" value="ECO:0007669"/>
    <property type="project" value="UniProtKB-SubCell"/>
</dbReference>
<gene>
    <name evidence="10" type="ORF">FOMPIDRAFT_73651</name>
</gene>
<feature type="domain" description="MYND-type" evidence="9">
    <location>
        <begin position="641"/>
        <end position="683"/>
    </location>
</feature>
<evidence type="ECO:0000256" key="8">
    <source>
        <dbReference type="SAM" id="MobiDB-lite"/>
    </source>
</evidence>